<dbReference type="Proteomes" id="UP001386437">
    <property type="component" value="Unassembled WGS sequence"/>
</dbReference>
<dbReference type="Gene3D" id="2.20.200.10">
    <property type="entry name" value="Outer membrane efflux proteins (OEP)"/>
    <property type="match status" value="1"/>
</dbReference>
<comment type="subcellular location">
    <subcellularLocation>
        <location evidence="2">Cell membrane</location>
        <topology evidence="2">Lipid-anchor</topology>
    </subcellularLocation>
</comment>
<keyword evidence="4" id="KW-1185">Reference proteome</keyword>
<sequence length="470" mass="50473">MMRARSLNVVLVAALTAGCALAPPPQHSELVDEALPKGTSIPPAWASDANADPVDDGWLKSLDDPILNAIVAEALANNLDLRQAADRVTIAQQSVIVAGAQLWPQIGAAAGGRTTHDFDHNNDSNTSIVLGTVAWEIDVWGKLRARRAAAVAGYEATALDYAYARQSLAATVAQAWYLAIEARQLLALAEYSVNIYVQLLDLVSTRRSAGKDSDLDVADMRAKLETARSSVEAARQSYGDSRRALEVLLGRYPAAEIDVATTYPLLPPPPAAGLPAALLERRPDLIAAEREVLAAFRQEEVAKLALLPDFSFSFTGGRLGDPLFSLMSLNPWLVTAAIGASIPIFTGGALQAEVKIATAQQQQAVGHYGSVVLVAFREVEDSLANEVLLAKRLPLEKTAVDARTEAVRIATLQYKAGRRDLLWVSNLQTAELDSQAALIKLWGLQRRNRIRLYLALGGSFDSTPSKAVSQ</sequence>
<reference evidence="3 4" key="1">
    <citation type="journal article" date="2022" name="Arch. Microbiol.">
        <title>Paraburkholderia bengalensis sp. nov. isolated from roots of Oryza sativa, IR64.</title>
        <authorList>
            <person name="Nag P."/>
            <person name="Mondal N."/>
            <person name="Sarkar J."/>
            <person name="Das S."/>
        </authorList>
    </citation>
    <scope>NUCLEOTIDE SEQUENCE [LARGE SCALE GENOMIC DNA]</scope>
    <source>
        <strain evidence="3 4">IR64_4_BI</strain>
    </source>
</reference>
<evidence type="ECO:0000313" key="3">
    <source>
        <dbReference type="EMBL" id="MEI5999030.1"/>
    </source>
</evidence>
<dbReference type="Pfam" id="PF02321">
    <property type="entry name" value="OEP"/>
    <property type="match status" value="2"/>
</dbReference>
<dbReference type="PROSITE" id="PS51257">
    <property type="entry name" value="PROKAR_LIPOPROTEIN"/>
    <property type="match status" value="1"/>
</dbReference>
<dbReference type="InterPro" id="IPR010131">
    <property type="entry name" value="MdtP/NodT-like"/>
</dbReference>
<name>A0ABU8IUB1_9BURK</name>
<protein>
    <submittedName>
        <fullName evidence="3">Efflux transporter outer membrane subunit</fullName>
    </submittedName>
</protein>
<feature type="signal peptide" evidence="2">
    <location>
        <begin position="1"/>
        <end position="22"/>
    </location>
</feature>
<proteinExistence type="inferred from homology"/>
<keyword evidence="2" id="KW-0564">Palmitate</keyword>
<keyword evidence="2" id="KW-0732">Signal</keyword>
<accession>A0ABU8IUB1</accession>
<dbReference type="SUPFAM" id="SSF56954">
    <property type="entry name" value="Outer membrane efflux proteins (OEP)"/>
    <property type="match status" value="1"/>
</dbReference>
<keyword evidence="2" id="KW-0472">Membrane</keyword>
<organism evidence="3 4">
    <name type="scientific">Paraburkholderia bengalensis</name>
    <dbReference type="NCBI Taxonomy" id="2747562"/>
    <lineage>
        <taxon>Bacteria</taxon>
        <taxon>Pseudomonadati</taxon>
        <taxon>Pseudomonadota</taxon>
        <taxon>Betaproteobacteria</taxon>
        <taxon>Burkholderiales</taxon>
        <taxon>Burkholderiaceae</taxon>
        <taxon>Paraburkholderia</taxon>
    </lineage>
</organism>
<keyword evidence="2" id="KW-0812">Transmembrane</keyword>
<comment type="similarity">
    <text evidence="1 2">Belongs to the outer membrane factor (OMF) (TC 1.B.17) family.</text>
</comment>
<keyword evidence="2" id="KW-0449">Lipoprotein</keyword>
<dbReference type="Gene3D" id="1.20.1600.10">
    <property type="entry name" value="Outer membrane efflux proteins (OEP)"/>
    <property type="match status" value="1"/>
</dbReference>
<evidence type="ECO:0000256" key="2">
    <source>
        <dbReference type="RuleBase" id="RU362097"/>
    </source>
</evidence>
<gene>
    <name evidence="3" type="ORF">H3V53_17985</name>
</gene>
<comment type="caution">
    <text evidence="3">The sequence shown here is derived from an EMBL/GenBank/DDBJ whole genome shotgun (WGS) entry which is preliminary data.</text>
</comment>
<feature type="chain" id="PRO_5044954667" evidence="2">
    <location>
        <begin position="23"/>
        <end position="470"/>
    </location>
</feature>
<dbReference type="PANTHER" id="PTHR30203">
    <property type="entry name" value="OUTER MEMBRANE CATION EFFLUX PROTEIN"/>
    <property type="match status" value="1"/>
</dbReference>
<evidence type="ECO:0000256" key="1">
    <source>
        <dbReference type="ARBA" id="ARBA00007613"/>
    </source>
</evidence>
<dbReference type="InterPro" id="IPR003423">
    <property type="entry name" value="OMP_efflux"/>
</dbReference>
<dbReference type="EMBL" id="JACFYJ010000028">
    <property type="protein sequence ID" value="MEI5999030.1"/>
    <property type="molecule type" value="Genomic_DNA"/>
</dbReference>
<keyword evidence="2" id="KW-1134">Transmembrane beta strand</keyword>
<dbReference type="NCBIfam" id="TIGR01845">
    <property type="entry name" value="outer_NodT"/>
    <property type="match status" value="1"/>
</dbReference>
<evidence type="ECO:0000313" key="4">
    <source>
        <dbReference type="Proteomes" id="UP001386437"/>
    </source>
</evidence>